<dbReference type="InterPro" id="IPR000152">
    <property type="entry name" value="EGF-type_Asp/Asn_hydroxyl_site"/>
</dbReference>
<keyword evidence="6" id="KW-0964">Secreted</keyword>
<evidence type="ECO:0000256" key="1">
    <source>
        <dbReference type="ARBA" id="ARBA00001355"/>
    </source>
</evidence>
<sequence>PFSPGLLLVLFRFIPGLVTSGLSLVLVFLDAEQAHRVLRANTGWLEELQKGDLRRECVEELCSYEEAREVFEHTETTNEFWKTYRGKIQDRCLSGPCQNGGTCLDLGQGFTCLCPPDFSGLNCQLGTEYTTTPGCMIWKKYRIVIFLISI</sequence>
<dbReference type="InterPro" id="IPR050442">
    <property type="entry name" value="Peptidase_S1_coag_factors"/>
</dbReference>
<dbReference type="InterPro" id="IPR035972">
    <property type="entry name" value="GLA-like_dom_SF"/>
</dbReference>
<keyword evidence="9" id="KW-0732">Signal</keyword>
<dbReference type="AlphaFoldDB" id="A0A3B3ZTS4"/>
<dbReference type="EC" id="3.4.21.21" evidence="3"/>
<protein>
    <recommendedName>
        <fullName evidence="4">Coagulation factor VII</fullName>
        <ecNumber evidence="3">3.4.21.21</ecNumber>
    </recommendedName>
    <alternativeName>
        <fullName evidence="15">Serum prothrombin conversion accelerator</fullName>
    </alternativeName>
</protein>
<dbReference type="SMART" id="SM00179">
    <property type="entry name" value="EGF_CA"/>
    <property type="match status" value="1"/>
</dbReference>
<evidence type="ECO:0000256" key="16">
    <source>
        <dbReference type="ARBA" id="ARBA00056668"/>
    </source>
</evidence>
<dbReference type="PRINTS" id="PR00010">
    <property type="entry name" value="EGFBLOOD"/>
</dbReference>
<evidence type="ECO:0000256" key="15">
    <source>
        <dbReference type="ARBA" id="ARBA00030307"/>
    </source>
</evidence>
<dbReference type="PRINTS" id="PR00001">
    <property type="entry name" value="GLABLOOD"/>
</dbReference>
<feature type="domain" description="Gla" evidence="20">
    <location>
        <begin position="40"/>
        <end position="86"/>
    </location>
</feature>
<keyword evidence="22" id="KW-1185">Reference proteome</keyword>
<dbReference type="Gene3D" id="2.10.25.10">
    <property type="entry name" value="Laminin"/>
    <property type="match status" value="1"/>
</dbReference>
<evidence type="ECO:0000256" key="18">
    <source>
        <dbReference type="SAM" id="Phobius"/>
    </source>
</evidence>
<dbReference type="SUPFAM" id="SSF57196">
    <property type="entry name" value="EGF/Laminin"/>
    <property type="match status" value="1"/>
</dbReference>
<dbReference type="PROSITE" id="PS00010">
    <property type="entry name" value="ASX_HYDROXYL"/>
    <property type="match status" value="1"/>
</dbReference>
<dbReference type="InterPro" id="IPR017857">
    <property type="entry name" value="Coagulation_fac-like_Gla_dom"/>
</dbReference>
<dbReference type="GO" id="GO:0004252">
    <property type="term" value="F:serine-type endopeptidase activity"/>
    <property type="evidence" value="ECO:0007669"/>
    <property type="project" value="UniProtKB-EC"/>
</dbReference>
<dbReference type="SMART" id="SM00069">
    <property type="entry name" value="GLA"/>
    <property type="match status" value="1"/>
</dbReference>
<feature type="disulfide bond" evidence="17">
    <location>
        <begin position="114"/>
        <end position="123"/>
    </location>
</feature>
<evidence type="ECO:0000256" key="13">
    <source>
        <dbReference type="ARBA" id="ARBA00023157"/>
    </source>
</evidence>
<keyword evidence="10" id="KW-0677">Repeat</keyword>
<evidence type="ECO:0000256" key="4">
    <source>
        <dbReference type="ARBA" id="ARBA00015530"/>
    </source>
</evidence>
<accession>A0A3B3ZTS4</accession>
<evidence type="ECO:0000256" key="8">
    <source>
        <dbReference type="ARBA" id="ARBA00022685"/>
    </source>
</evidence>
<dbReference type="CDD" id="cd00054">
    <property type="entry name" value="EGF_CA"/>
    <property type="match status" value="1"/>
</dbReference>
<evidence type="ECO:0000256" key="2">
    <source>
        <dbReference type="ARBA" id="ARBA00004613"/>
    </source>
</evidence>
<dbReference type="Proteomes" id="UP000261520">
    <property type="component" value="Unplaced"/>
</dbReference>
<evidence type="ECO:0000259" key="20">
    <source>
        <dbReference type="PROSITE" id="PS50998"/>
    </source>
</evidence>
<keyword evidence="18" id="KW-0812">Transmembrane</keyword>
<dbReference type="InterPro" id="IPR000294">
    <property type="entry name" value="GLA_domain"/>
</dbReference>
<organism evidence="21 22">
    <name type="scientific">Periophthalmus magnuspinnatus</name>
    <dbReference type="NCBI Taxonomy" id="409849"/>
    <lineage>
        <taxon>Eukaryota</taxon>
        <taxon>Metazoa</taxon>
        <taxon>Chordata</taxon>
        <taxon>Craniata</taxon>
        <taxon>Vertebrata</taxon>
        <taxon>Euteleostomi</taxon>
        <taxon>Actinopterygii</taxon>
        <taxon>Neopterygii</taxon>
        <taxon>Teleostei</taxon>
        <taxon>Neoteleostei</taxon>
        <taxon>Acanthomorphata</taxon>
        <taxon>Gobiaria</taxon>
        <taxon>Gobiiformes</taxon>
        <taxon>Gobioidei</taxon>
        <taxon>Gobiidae</taxon>
        <taxon>Oxudercinae</taxon>
        <taxon>Periophthalmus</taxon>
    </lineage>
</organism>
<dbReference type="InterPro" id="IPR000742">
    <property type="entry name" value="EGF"/>
</dbReference>
<evidence type="ECO:0000313" key="21">
    <source>
        <dbReference type="Ensembl" id="ENSPMGP00000008097.1"/>
    </source>
</evidence>
<keyword evidence="18" id="KW-1133">Transmembrane helix</keyword>
<dbReference type="FunFam" id="2.10.25.10:FF:000255">
    <property type="entry name" value="Sushi, nidogen and EGF-like domains 1"/>
    <property type="match status" value="1"/>
</dbReference>
<evidence type="ECO:0000256" key="9">
    <source>
        <dbReference type="ARBA" id="ARBA00022729"/>
    </source>
</evidence>
<keyword evidence="13 17" id="KW-1015">Disulfide bond</keyword>
<dbReference type="Pfam" id="PF00008">
    <property type="entry name" value="EGF"/>
    <property type="match status" value="1"/>
</dbReference>
<keyword evidence="12" id="KW-0865">Zymogen</keyword>
<dbReference type="SMART" id="SM00181">
    <property type="entry name" value="EGF"/>
    <property type="match status" value="1"/>
</dbReference>
<evidence type="ECO:0000256" key="12">
    <source>
        <dbReference type="ARBA" id="ARBA00023145"/>
    </source>
</evidence>
<dbReference type="PROSITE" id="PS50998">
    <property type="entry name" value="GLA_2"/>
    <property type="match status" value="1"/>
</dbReference>
<dbReference type="Pfam" id="PF00594">
    <property type="entry name" value="Gla"/>
    <property type="match status" value="1"/>
</dbReference>
<feature type="transmembrane region" description="Helical" evidence="18">
    <location>
        <begin position="6"/>
        <end position="29"/>
    </location>
</feature>
<dbReference type="PANTHER" id="PTHR24278">
    <property type="entry name" value="COAGULATION FACTOR"/>
    <property type="match status" value="1"/>
</dbReference>
<dbReference type="Ensembl" id="ENSPMGT00000008615.1">
    <property type="protein sequence ID" value="ENSPMGP00000008097.1"/>
    <property type="gene ID" value="ENSPMGG00000006441.1"/>
</dbReference>
<dbReference type="PROSITE" id="PS00011">
    <property type="entry name" value="GLA_1"/>
    <property type="match status" value="1"/>
</dbReference>
<comment type="subcellular location">
    <subcellularLocation>
        <location evidence="2">Secreted</location>
    </subcellularLocation>
</comment>
<evidence type="ECO:0000313" key="22">
    <source>
        <dbReference type="Proteomes" id="UP000261520"/>
    </source>
</evidence>
<comment type="caution">
    <text evidence="17">Lacks conserved residue(s) required for the propagation of feature annotation.</text>
</comment>
<dbReference type="InterPro" id="IPR001881">
    <property type="entry name" value="EGF-like_Ca-bd_dom"/>
</dbReference>
<evidence type="ECO:0000256" key="17">
    <source>
        <dbReference type="PROSITE-ProRule" id="PRU00076"/>
    </source>
</evidence>
<dbReference type="PANTHER" id="PTHR24278:SF26">
    <property type="entry name" value="COAGULATION FACTOR VII"/>
    <property type="match status" value="1"/>
</dbReference>
<evidence type="ECO:0000256" key="3">
    <source>
        <dbReference type="ARBA" id="ARBA00012069"/>
    </source>
</evidence>
<evidence type="ECO:0000256" key="10">
    <source>
        <dbReference type="ARBA" id="ARBA00022737"/>
    </source>
</evidence>
<evidence type="ECO:0000256" key="6">
    <source>
        <dbReference type="ARBA" id="ARBA00022525"/>
    </source>
</evidence>
<dbReference type="PROSITE" id="PS00022">
    <property type="entry name" value="EGF_1"/>
    <property type="match status" value="1"/>
</dbReference>
<dbReference type="Gene3D" id="4.10.740.10">
    <property type="entry name" value="Coagulation Factor IX"/>
    <property type="match status" value="1"/>
</dbReference>
<evidence type="ECO:0000259" key="19">
    <source>
        <dbReference type="PROSITE" id="PS50026"/>
    </source>
</evidence>
<keyword evidence="5" id="KW-0301">Gamma-carboxyglutamic acid</keyword>
<name>A0A3B3ZTS4_9GOBI</name>
<dbReference type="PROSITE" id="PS50026">
    <property type="entry name" value="EGF_3"/>
    <property type="match status" value="1"/>
</dbReference>
<reference evidence="21" key="1">
    <citation type="submission" date="2025-08" db="UniProtKB">
        <authorList>
            <consortium name="Ensembl"/>
        </authorList>
    </citation>
    <scope>IDENTIFICATION</scope>
</reference>
<evidence type="ECO:0000256" key="5">
    <source>
        <dbReference type="ARBA" id="ARBA00022479"/>
    </source>
</evidence>
<evidence type="ECO:0000256" key="7">
    <source>
        <dbReference type="ARBA" id="ARBA00022536"/>
    </source>
</evidence>
<comment type="catalytic activity">
    <reaction evidence="1">
        <text>Selective cleavage of Arg-|-Ile bond in factor X to form factor Xa.</text>
        <dbReference type="EC" id="3.4.21.21"/>
    </reaction>
</comment>
<comment type="function">
    <text evidence="16">Initiates the extrinsic pathway of blood coagulation. Serine protease that circulates in the blood in a zymogen form. Factor VII is converted to factor VIIa by factor Xa, factor XIIa, factor IXa, or thrombin by minor proteolysis. In the presence of tissue factor and calcium ions, factor VIIa then converts factor X to factor Xa by limited proteolysis. Factor VIIa also converts factor IX to factor IXa in the presence of tissue factor and calcium.</text>
</comment>
<proteinExistence type="predicted"/>
<keyword evidence="11" id="KW-0106">Calcium</keyword>
<dbReference type="GO" id="GO:0005509">
    <property type="term" value="F:calcium ion binding"/>
    <property type="evidence" value="ECO:0007669"/>
    <property type="project" value="InterPro"/>
</dbReference>
<keyword evidence="8" id="KW-0165">Cleavage on pair of basic residues</keyword>
<dbReference type="SUPFAM" id="SSF57630">
    <property type="entry name" value="GLA-domain"/>
    <property type="match status" value="1"/>
</dbReference>
<keyword evidence="18" id="KW-0472">Membrane</keyword>
<evidence type="ECO:0000256" key="11">
    <source>
        <dbReference type="ARBA" id="ARBA00022837"/>
    </source>
</evidence>
<dbReference type="FunFam" id="4.10.740.10:FF:000001">
    <property type="entry name" value="vitamin K-dependent protein S"/>
    <property type="match status" value="1"/>
</dbReference>
<feature type="domain" description="EGF-like" evidence="19">
    <location>
        <begin position="88"/>
        <end position="124"/>
    </location>
</feature>
<keyword evidence="7 17" id="KW-0245">EGF-like domain</keyword>
<keyword evidence="14" id="KW-0325">Glycoprotein</keyword>
<dbReference type="GO" id="GO:0005615">
    <property type="term" value="C:extracellular space"/>
    <property type="evidence" value="ECO:0007669"/>
    <property type="project" value="TreeGrafter"/>
</dbReference>
<reference evidence="21" key="2">
    <citation type="submission" date="2025-09" db="UniProtKB">
        <authorList>
            <consortium name="Ensembl"/>
        </authorList>
    </citation>
    <scope>IDENTIFICATION</scope>
</reference>
<evidence type="ECO:0000256" key="14">
    <source>
        <dbReference type="ARBA" id="ARBA00023180"/>
    </source>
</evidence>